<organism evidence="1 2">
    <name type="scientific">Arctium lappa</name>
    <name type="common">Greater burdock</name>
    <name type="synonym">Lappa major</name>
    <dbReference type="NCBI Taxonomy" id="4217"/>
    <lineage>
        <taxon>Eukaryota</taxon>
        <taxon>Viridiplantae</taxon>
        <taxon>Streptophyta</taxon>
        <taxon>Embryophyta</taxon>
        <taxon>Tracheophyta</taxon>
        <taxon>Spermatophyta</taxon>
        <taxon>Magnoliopsida</taxon>
        <taxon>eudicotyledons</taxon>
        <taxon>Gunneridae</taxon>
        <taxon>Pentapetalae</taxon>
        <taxon>asterids</taxon>
        <taxon>campanulids</taxon>
        <taxon>Asterales</taxon>
        <taxon>Asteraceae</taxon>
        <taxon>Carduoideae</taxon>
        <taxon>Cardueae</taxon>
        <taxon>Arctiinae</taxon>
        <taxon>Arctium</taxon>
    </lineage>
</organism>
<protein>
    <submittedName>
        <fullName evidence="1">Uncharacterized protein</fullName>
    </submittedName>
</protein>
<gene>
    <name evidence="1" type="ORF">L6452_41397</name>
</gene>
<reference evidence="2" key="1">
    <citation type="journal article" date="2022" name="Mol. Ecol. Resour.">
        <title>The genomes of chicory, endive, great burdock and yacon provide insights into Asteraceae palaeo-polyploidization history and plant inulin production.</title>
        <authorList>
            <person name="Fan W."/>
            <person name="Wang S."/>
            <person name="Wang H."/>
            <person name="Wang A."/>
            <person name="Jiang F."/>
            <person name="Liu H."/>
            <person name="Zhao H."/>
            <person name="Xu D."/>
            <person name="Zhang Y."/>
        </authorList>
    </citation>
    <scope>NUCLEOTIDE SEQUENCE [LARGE SCALE GENOMIC DNA]</scope>
    <source>
        <strain evidence="2">cv. Niubang</strain>
    </source>
</reference>
<accession>A0ACB8XPM1</accession>
<evidence type="ECO:0000313" key="2">
    <source>
        <dbReference type="Proteomes" id="UP001055879"/>
    </source>
</evidence>
<reference evidence="1 2" key="2">
    <citation type="journal article" date="2022" name="Mol. Ecol. Resour.">
        <title>The genomes of chicory, endive, great burdock and yacon provide insights into Asteraceae paleo-polyploidization history and plant inulin production.</title>
        <authorList>
            <person name="Fan W."/>
            <person name="Wang S."/>
            <person name="Wang H."/>
            <person name="Wang A."/>
            <person name="Jiang F."/>
            <person name="Liu H."/>
            <person name="Zhao H."/>
            <person name="Xu D."/>
            <person name="Zhang Y."/>
        </authorList>
    </citation>
    <scope>NUCLEOTIDE SEQUENCE [LARGE SCALE GENOMIC DNA]</scope>
    <source>
        <strain evidence="2">cv. Niubang</strain>
    </source>
</reference>
<dbReference type="Proteomes" id="UP001055879">
    <property type="component" value="Linkage Group LG16"/>
</dbReference>
<name>A0ACB8XPM1_ARCLA</name>
<comment type="caution">
    <text evidence="1">The sequence shown here is derived from an EMBL/GenBank/DDBJ whole genome shotgun (WGS) entry which is preliminary data.</text>
</comment>
<sequence length="94" mass="10559">MEGLDQLRNCHCLHRFKPIPINTGGLPSVHSQPPWKTGSYSENRMLVISGERKNQEERKVSNNTETAIAAAAFILFRPTQEGVDQQRKIGDEAL</sequence>
<evidence type="ECO:0000313" key="1">
    <source>
        <dbReference type="EMBL" id="KAI3669917.1"/>
    </source>
</evidence>
<dbReference type="EMBL" id="CM042062">
    <property type="protein sequence ID" value="KAI3669917.1"/>
    <property type="molecule type" value="Genomic_DNA"/>
</dbReference>
<proteinExistence type="predicted"/>
<keyword evidence="2" id="KW-1185">Reference proteome</keyword>